<name>A0A164T5S8_9AGAM</name>
<keyword evidence="3" id="KW-1185">Reference proteome</keyword>
<evidence type="ECO:0000313" key="3">
    <source>
        <dbReference type="Proteomes" id="UP000076722"/>
    </source>
</evidence>
<dbReference type="InterPro" id="IPR046522">
    <property type="entry name" value="DUF6699"/>
</dbReference>
<dbReference type="Pfam" id="PF20415">
    <property type="entry name" value="DUF6699"/>
    <property type="match status" value="1"/>
</dbReference>
<dbReference type="EMBL" id="KV419411">
    <property type="protein sequence ID" value="KZS92104.1"/>
    <property type="molecule type" value="Genomic_DNA"/>
</dbReference>
<dbReference type="STRING" id="1314777.A0A164T5S8"/>
<feature type="domain" description="DUF6699" evidence="1">
    <location>
        <begin position="131"/>
        <end position="254"/>
    </location>
</feature>
<evidence type="ECO:0000259" key="1">
    <source>
        <dbReference type="Pfam" id="PF20415"/>
    </source>
</evidence>
<reference evidence="2 3" key="1">
    <citation type="journal article" date="2016" name="Mol. Biol. Evol.">
        <title>Comparative Genomics of Early-Diverging Mushroom-Forming Fungi Provides Insights into the Origins of Lignocellulose Decay Capabilities.</title>
        <authorList>
            <person name="Nagy L.G."/>
            <person name="Riley R."/>
            <person name="Tritt A."/>
            <person name="Adam C."/>
            <person name="Daum C."/>
            <person name="Floudas D."/>
            <person name="Sun H."/>
            <person name="Yadav J.S."/>
            <person name="Pangilinan J."/>
            <person name="Larsson K.H."/>
            <person name="Matsuura K."/>
            <person name="Barry K."/>
            <person name="Labutti K."/>
            <person name="Kuo R."/>
            <person name="Ohm R.A."/>
            <person name="Bhattacharya S.S."/>
            <person name="Shirouzu T."/>
            <person name="Yoshinaga Y."/>
            <person name="Martin F.M."/>
            <person name="Grigoriev I.V."/>
            <person name="Hibbett D.S."/>
        </authorList>
    </citation>
    <scope>NUCLEOTIDE SEQUENCE [LARGE SCALE GENOMIC DNA]</scope>
    <source>
        <strain evidence="2 3">HHB9708</strain>
    </source>
</reference>
<protein>
    <recommendedName>
        <fullName evidence="1">DUF6699 domain-containing protein</fullName>
    </recommendedName>
</protein>
<dbReference type="OrthoDB" id="3144234at2759"/>
<dbReference type="Proteomes" id="UP000076722">
    <property type="component" value="Unassembled WGS sequence"/>
</dbReference>
<dbReference type="AlphaFoldDB" id="A0A164T5S8"/>
<organism evidence="2 3">
    <name type="scientific">Sistotremastrum niveocremeum HHB9708</name>
    <dbReference type="NCBI Taxonomy" id="1314777"/>
    <lineage>
        <taxon>Eukaryota</taxon>
        <taxon>Fungi</taxon>
        <taxon>Dikarya</taxon>
        <taxon>Basidiomycota</taxon>
        <taxon>Agaricomycotina</taxon>
        <taxon>Agaricomycetes</taxon>
        <taxon>Sistotremastrales</taxon>
        <taxon>Sistotremastraceae</taxon>
        <taxon>Sertulicium</taxon>
        <taxon>Sertulicium niveocremeum</taxon>
    </lineage>
</organism>
<accession>A0A164T5S8</accession>
<evidence type="ECO:0000313" key="2">
    <source>
        <dbReference type="EMBL" id="KZS92104.1"/>
    </source>
</evidence>
<sequence length="269" mass="29906">MSTTTITSRTPVTRHLALSISSTPSTPSSSTTSGWLTAYSRLSAPDPSMSEFECDDNVAVSTKTPRSPRTTTKIRHVRWAPCALRKDCPPDKSLSMSCLSLPSFSVFIILSAMNIPAIHPILSSHATSPRIHYDIAAPPSTITSDLSEPATIPPTPHLRIACELVPWTIEVSNTQSVTGVTCANVFEAIYSTLRHRIHPDEWERISPKQREKVSEAYYRRCSRTMVRSEKEEQSRGVRRVDWLLKQTKFIGLSPSFVAKETWVLTLGPV</sequence>
<gene>
    <name evidence="2" type="ORF">SISNIDRAFT_123123</name>
</gene>
<proteinExistence type="predicted"/>